<sequence length="117" mass="13088">MADRTDGKKGITMIQQLSGIPHGISLRNIPPRLMGVVCMANGIARTWDLFPSEHNLAIRLDNAAAISRLAISLLQEREVLYRQLASLGIEPEKNQEVIKTIPMDELMKNLNIQKKKS</sequence>
<reference evidence="1 2" key="1">
    <citation type="submission" date="2020-08" db="EMBL/GenBank/DDBJ databases">
        <title>Emergence and comparative genomics analysis of Citrobacter in Fennec fox imported from North Africa to China.</title>
        <authorList>
            <person name="Zheng B."/>
        </authorList>
    </citation>
    <scope>NUCLEOTIDE SEQUENCE [LARGE SCALE GENOMIC DNA]</scope>
    <source>
        <strain evidence="1 2">FF141</strain>
    </source>
</reference>
<dbReference type="AlphaFoldDB" id="A0A7X1BS94"/>
<dbReference type="EMBL" id="JACLAG010000006">
    <property type="protein sequence ID" value="MBC2622184.1"/>
    <property type="molecule type" value="Genomic_DNA"/>
</dbReference>
<evidence type="ECO:0000313" key="1">
    <source>
        <dbReference type="EMBL" id="MBC2622184.1"/>
    </source>
</evidence>
<protein>
    <submittedName>
        <fullName evidence="1">Uncharacterized protein</fullName>
    </submittedName>
</protein>
<evidence type="ECO:0000313" key="2">
    <source>
        <dbReference type="Proteomes" id="UP000548504"/>
    </source>
</evidence>
<name>A0A7X1BS94_9ENTR</name>
<accession>A0A7X1BS94</accession>
<proteinExistence type="predicted"/>
<gene>
    <name evidence="1" type="ORF">H7I73_21345</name>
</gene>
<dbReference type="Proteomes" id="UP000548504">
    <property type="component" value="Unassembled WGS sequence"/>
</dbReference>
<comment type="caution">
    <text evidence="1">The sequence shown here is derived from an EMBL/GenBank/DDBJ whole genome shotgun (WGS) entry which is preliminary data.</text>
</comment>
<organism evidence="1 2">
    <name type="scientific">Citrobacter cronae</name>
    <dbReference type="NCBI Taxonomy" id="1748967"/>
    <lineage>
        <taxon>Bacteria</taxon>
        <taxon>Pseudomonadati</taxon>
        <taxon>Pseudomonadota</taxon>
        <taxon>Gammaproteobacteria</taxon>
        <taxon>Enterobacterales</taxon>
        <taxon>Enterobacteriaceae</taxon>
        <taxon>Citrobacter</taxon>
        <taxon>Citrobacter freundii complex</taxon>
    </lineage>
</organism>
<dbReference type="RefSeq" id="WP_185656404.1">
    <property type="nucleotide sequence ID" value="NZ_JACLAG010000006.1"/>
</dbReference>